<evidence type="ECO:0000256" key="4">
    <source>
        <dbReference type="ARBA" id="ARBA00022605"/>
    </source>
</evidence>
<dbReference type="PANTHER" id="PTHR30239">
    <property type="entry name" value="ACETOLACTATE SYNTHASE SMALL SUBUNIT"/>
    <property type="match status" value="1"/>
</dbReference>
<dbReference type="EMBL" id="UINC01000928">
    <property type="protein sequence ID" value="SUZ63976.1"/>
    <property type="molecule type" value="Genomic_DNA"/>
</dbReference>
<dbReference type="NCBIfam" id="TIGR00119">
    <property type="entry name" value="acolac_sm"/>
    <property type="match status" value="1"/>
</dbReference>
<proteinExistence type="inferred from homology"/>
<keyword evidence="5" id="KW-0100">Branched-chain amino acid biosynthesis</keyword>
<organism evidence="7">
    <name type="scientific">marine metagenome</name>
    <dbReference type="NCBI Taxonomy" id="408172"/>
    <lineage>
        <taxon>unclassified sequences</taxon>
        <taxon>metagenomes</taxon>
        <taxon>ecological metagenomes</taxon>
    </lineage>
</organism>
<comment type="similarity">
    <text evidence="3">Belongs to the acetolactate synthase small subunit family.</text>
</comment>
<dbReference type="AlphaFoldDB" id="A0A381PAH4"/>
<dbReference type="GO" id="GO:0005829">
    <property type="term" value="C:cytosol"/>
    <property type="evidence" value="ECO:0007669"/>
    <property type="project" value="TreeGrafter"/>
</dbReference>
<dbReference type="InterPro" id="IPR039557">
    <property type="entry name" value="AHAS_ACT"/>
</dbReference>
<dbReference type="InterPro" id="IPR045865">
    <property type="entry name" value="ACT-like_dom_sf"/>
</dbReference>
<evidence type="ECO:0000256" key="2">
    <source>
        <dbReference type="ARBA" id="ARBA00005025"/>
    </source>
</evidence>
<dbReference type="InterPro" id="IPR004789">
    <property type="entry name" value="Acetalactate_synth_ssu"/>
</dbReference>
<keyword evidence="4" id="KW-0028">Amino-acid biosynthesis</keyword>
<comment type="pathway">
    <text evidence="1">Amino-acid biosynthesis; L-isoleucine biosynthesis; L-isoleucine from 2-oxobutanoate: step 1/4.</text>
</comment>
<dbReference type="InterPro" id="IPR027271">
    <property type="entry name" value="Acetolactate_synth/TF_NikR_C"/>
</dbReference>
<dbReference type="Gene3D" id="3.30.70.1150">
    <property type="entry name" value="ACT-like. Chain A, domain 2"/>
    <property type="match status" value="1"/>
</dbReference>
<evidence type="ECO:0000313" key="7">
    <source>
        <dbReference type="EMBL" id="SUZ63976.1"/>
    </source>
</evidence>
<name>A0A381PAH4_9ZZZZ</name>
<dbReference type="SUPFAM" id="SSF55021">
    <property type="entry name" value="ACT-like"/>
    <property type="match status" value="2"/>
</dbReference>
<feature type="non-terminal residue" evidence="7">
    <location>
        <position position="1"/>
    </location>
</feature>
<dbReference type="UniPathway" id="UPA00047">
    <property type="reaction ID" value="UER00055"/>
</dbReference>
<dbReference type="Gene3D" id="3.30.70.260">
    <property type="match status" value="1"/>
</dbReference>
<sequence length="151" mass="16298">VLVENRFGVLARIAGLFSRRGFNIFSLAVAPTDDPSLSRISIVVDVHNTDVTQIAKQLDKLVNVLEITELQPASSIERELMLARVAGADAAAVEQLLAEYGGSIVDSTDEELIVSLHAHPDQLDLCETALHEFGILELQRTGRIALGRLGG</sequence>
<dbReference type="GO" id="GO:1990610">
    <property type="term" value="F:acetolactate synthase regulator activity"/>
    <property type="evidence" value="ECO:0007669"/>
    <property type="project" value="InterPro"/>
</dbReference>
<evidence type="ECO:0000256" key="3">
    <source>
        <dbReference type="ARBA" id="ARBA00006341"/>
    </source>
</evidence>
<dbReference type="InterPro" id="IPR002912">
    <property type="entry name" value="ACT_dom"/>
</dbReference>
<dbReference type="Pfam" id="PF22629">
    <property type="entry name" value="ACT_AHAS_ss"/>
    <property type="match status" value="1"/>
</dbReference>
<evidence type="ECO:0000256" key="1">
    <source>
        <dbReference type="ARBA" id="ARBA00004974"/>
    </source>
</evidence>
<feature type="domain" description="ACT" evidence="6">
    <location>
        <begin position="1"/>
        <end position="75"/>
    </location>
</feature>
<reference evidence="7" key="1">
    <citation type="submission" date="2018-05" db="EMBL/GenBank/DDBJ databases">
        <authorList>
            <person name="Lanie J.A."/>
            <person name="Ng W.-L."/>
            <person name="Kazmierczak K.M."/>
            <person name="Andrzejewski T.M."/>
            <person name="Davidsen T.M."/>
            <person name="Wayne K.J."/>
            <person name="Tettelin H."/>
            <person name="Glass J.I."/>
            <person name="Rusch D."/>
            <person name="Podicherti R."/>
            <person name="Tsui H.-C.T."/>
            <person name="Winkler M.E."/>
        </authorList>
    </citation>
    <scope>NUCLEOTIDE SEQUENCE</scope>
</reference>
<gene>
    <name evidence="7" type="ORF">METZ01_LOCUS16830</name>
</gene>
<dbReference type="CDD" id="cd04878">
    <property type="entry name" value="ACT_AHAS"/>
    <property type="match status" value="1"/>
</dbReference>
<protein>
    <recommendedName>
        <fullName evidence="6">ACT domain-containing protein</fullName>
    </recommendedName>
</protein>
<dbReference type="GO" id="GO:0009099">
    <property type="term" value="P:L-valine biosynthetic process"/>
    <property type="evidence" value="ECO:0007669"/>
    <property type="project" value="UniProtKB-UniPathway"/>
</dbReference>
<dbReference type="UniPathway" id="UPA00049">
    <property type="reaction ID" value="UER00059"/>
</dbReference>
<comment type="pathway">
    <text evidence="2">Amino-acid biosynthesis; L-valine biosynthesis; L-valine from pyruvate: step 1/4.</text>
</comment>
<evidence type="ECO:0000256" key="5">
    <source>
        <dbReference type="ARBA" id="ARBA00023304"/>
    </source>
</evidence>
<accession>A0A381PAH4</accession>
<dbReference type="InterPro" id="IPR019455">
    <property type="entry name" value="Acetolactate_synth_ssu_C"/>
</dbReference>
<dbReference type="PROSITE" id="PS51671">
    <property type="entry name" value="ACT"/>
    <property type="match status" value="1"/>
</dbReference>
<dbReference type="GO" id="GO:0009097">
    <property type="term" value="P:isoleucine biosynthetic process"/>
    <property type="evidence" value="ECO:0007669"/>
    <property type="project" value="UniProtKB-UniPathway"/>
</dbReference>
<dbReference type="GO" id="GO:0003984">
    <property type="term" value="F:acetolactate synthase activity"/>
    <property type="evidence" value="ECO:0007669"/>
    <property type="project" value="TreeGrafter"/>
</dbReference>
<evidence type="ECO:0000259" key="6">
    <source>
        <dbReference type="PROSITE" id="PS51671"/>
    </source>
</evidence>
<dbReference type="NCBIfam" id="NF008864">
    <property type="entry name" value="PRK11895.1"/>
    <property type="match status" value="1"/>
</dbReference>
<dbReference type="InterPro" id="IPR054480">
    <property type="entry name" value="AHAS_small-like_ACT"/>
</dbReference>
<dbReference type="PANTHER" id="PTHR30239:SF0">
    <property type="entry name" value="ACETOLACTATE SYNTHASE SMALL SUBUNIT 1, CHLOROPLASTIC"/>
    <property type="match status" value="1"/>
</dbReference>
<dbReference type="Pfam" id="PF10369">
    <property type="entry name" value="ALS_ss_C"/>
    <property type="match status" value="1"/>
</dbReference>